<reference evidence="3" key="1">
    <citation type="submission" date="2017-02" db="UniProtKB">
        <authorList>
            <consortium name="WormBaseParasite"/>
        </authorList>
    </citation>
    <scope>IDENTIFICATION</scope>
</reference>
<keyword evidence="2" id="KW-1185">Reference proteome</keyword>
<accession>A0A0N4YYU6</accession>
<protein>
    <submittedName>
        <fullName evidence="3">Nuclear pore complex protein</fullName>
    </submittedName>
</protein>
<dbReference type="AlphaFoldDB" id="A0A0N4YYU6"/>
<dbReference type="Proteomes" id="UP000271162">
    <property type="component" value="Unassembled WGS sequence"/>
</dbReference>
<reference evidence="1 2" key="2">
    <citation type="submission" date="2018-11" db="EMBL/GenBank/DDBJ databases">
        <authorList>
            <consortium name="Pathogen Informatics"/>
        </authorList>
    </citation>
    <scope>NUCLEOTIDE SEQUENCE [LARGE SCALE GENOMIC DNA]</scope>
</reference>
<sequence>MTVHLELLQLIADPERWALLDHLEKKDRMDSLELLVYLDPQANLLIMALEFLVYLDCQVLQDLAENPEKTDKLDLEACLVRWVYLVSQVDQDQKDQPEYLHRMVLLEYLDQMPPIARVRRELDWDDSQQRTQSNRYQLKNNFRIVAVGLEKVLVFINKCDSEVLLYSISRSYDHNMTTLIRKMNTLENERFVMSEKISRNDQAP</sequence>
<proteinExistence type="predicted"/>
<gene>
    <name evidence="1" type="ORF">NBR_LOCUS22419</name>
</gene>
<organism evidence="3">
    <name type="scientific">Nippostrongylus brasiliensis</name>
    <name type="common">Rat hookworm</name>
    <dbReference type="NCBI Taxonomy" id="27835"/>
    <lineage>
        <taxon>Eukaryota</taxon>
        <taxon>Metazoa</taxon>
        <taxon>Ecdysozoa</taxon>
        <taxon>Nematoda</taxon>
        <taxon>Chromadorea</taxon>
        <taxon>Rhabditida</taxon>
        <taxon>Rhabditina</taxon>
        <taxon>Rhabditomorpha</taxon>
        <taxon>Strongyloidea</taxon>
        <taxon>Heligmosomidae</taxon>
        <taxon>Nippostrongylus</taxon>
    </lineage>
</organism>
<name>A0A0N4YYU6_NIPBR</name>
<evidence type="ECO:0000313" key="3">
    <source>
        <dbReference type="WBParaSite" id="NBR_0002241801-mRNA-1"/>
    </source>
</evidence>
<dbReference type="WBParaSite" id="NBR_0002241801-mRNA-1">
    <property type="protein sequence ID" value="NBR_0002241801-mRNA-1"/>
    <property type="gene ID" value="NBR_0002241801"/>
</dbReference>
<evidence type="ECO:0000313" key="1">
    <source>
        <dbReference type="EMBL" id="VDL87260.1"/>
    </source>
</evidence>
<evidence type="ECO:0000313" key="2">
    <source>
        <dbReference type="Proteomes" id="UP000271162"/>
    </source>
</evidence>
<dbReference type="EMBL" id="UYSL01028019">
    <property type="protein sequence ID" value="VDL87260.1"/>
    <property type="molecule type" value="Genomic_DNA"/>
</dbReference>